<dbReference type="KEGG" id="sre:PTSG_13025"/>
<sequence>MTWLSWMPLRQSWGQQLLPPLAPPTMMAMLMTIMTMMEPSSSIDDDNSQAVPTNHNVSCHNFSRRPHINSDGRRMLCVHVSHRCSHAMVVCLQRPISCYEQNNQSLLPCRTPPPFPFNIPHPACVM</sequence>
<dbReference type="AlphaFoldDB" id="F2UR05"/>
<dbReference type="GeneID" id="16068914"/>
<keyword evidence="2" id="KW-1185">Reference proteome</keyword>
<evidence type="ECO:0000313" key="2">
    <source>
        <dbReference type="Proteomes" id="UP000007799"/>
    </source>
</evidence>
<accession>F2UR05</accession>
<dbReference type="Proteomes" id="UP000007799">
    <property type="component" value="Unassembled WGS sequence"/>
</dbReference>
<reference evidence="1" key="1">
    <citation type="submission" date="2009-08" db="EMBL/GenBank/DDBJ databases">
        <title>Annotation of Salpingoeca rosetta.</title>
        <authorList>
            <consortium name="The Broad Institute Genome Sequencing Platform"/>
            <person name="Russ C."/>
            <person name="Cuomo C."/>
            <person name="Burger G."/>
            <person name="Gray M.W."/>
            <person name="Holland P.W.H."/>
            <person name="King N."/>
            <person name="Lang F.B.F."/>
            <person name="Roger A.J."/>
            <person name="Ruiz-Trillo I."/>
            <person name="Young S.K."/>
            <person name="Zeng Q."/>
            <person name="Gargeya S."/>
            <person name="Alvarado L."/>
            <person name="Berlin A."/>
            <person name="Chapman S.B."/>
            <person name="Chen Z."/>
            <person name="Freedman E."/>
            <person name="Gellesch M."/>
            <person name="Goldberg J."/>
            <person name="Griggs A."/>
            <person name="Gujja S."/>
            <person name="Heilman E."/>
            <person name="Heiman D."/>
            <person name="Howarth C."/>
            <person name="Mehta T."/>
            <person name="Neiman D."/>
            <person name="Pearson M."/>
            <person name="Roberts A."/>
            <person name="Saif S."/>
            <person name="Shea T."/>
            <person name="Shenoy N."/>
            <person name="Sisk P."/>
            <person name="Stolte C."/>
            <person name="Sykes S."/>
            <person name="White J."/>
            <person name="Yandava C."/>
            <person name="Haas B."/>
            <person name="Nusbaum C."/>
            <person name="Birren B."/>
        </authorList>
    </citation>
    <scope>NUCLEOTIDE SEQUENCE [LARGE SCALE GENOMIC DNA]</scope>
    <source>
        <strain evidence="1">ATCC 50818</strain>
    </source>
</reference>
<organism evidence="2">
    <name type="scientific">Salpingoeca rosetta (strain ATCC 50818 / BSB-021)</name>
    <dbReference type="NCBI Taxonomy" id="946362"/>
    <lineage>
        <taxon>Eukaryota</taxon>
        <taxon>Choanoflagellata</taxon>
        <taxon>Craspedida</taxon>
        <taxon>Salpingoecidae</taxon>
        <taxon>Salpingoeca</taxon>
    </lineage>
</organism>
<dbReference type="InParanoid" id="F2UR05"/>
<dbReference type="EMBL" id="GL832990">
    <property type="protein sequence ID" value="EGD80060.1"/>
    <property type="molecule type" value="Genomic_DNA"/>
</dbReference>
<protein>
    <submittedName>
        <fullName evidence="1">Uncharacterized protein</fullName>
    </submittedName>
</protein>
<name>F2UR05_SALR5</name>
<evidence type="ECO:0000313" key="1">
    <source>
        <dbReference type="EMBL" id="EGD80060.1"/>
    </source>
</evidence>
<gene>
    <name evidence="1" type="ORF">PTSG_13025</name>
</gene>
<dbReference type="RefSeq" id="XP_004988385.1">
    <property type="nucleotide sequence ID" value="XM_004988328.1"/>
</dbReference>
<proteinExistence type="predicted"/>